<evidence type="ECO:0000256" key="2">
    <source>
        <dbReference type="ARBA" id="ARBA00022723"/>
    </source>
</evidence>
<name>A0A843VZB9_COLES</name>
<proteinExistence type="inferred from homology"/>
<keyword evidence="8" id="KW-1185">Reference proteome</keyword>
<sequence>MTTDLISSLSAVGPHDEQHQVPLDYDPSTCDGVKHLMETFPDLQTIPPHYVLPEALLAKPVAEAQLPLIDLSGLEDGSQCRAFTVQAISSACSEWGVFRAVNHGIAEQLVADMLEAAEGFFALPVEAKRALSSGDVMNPVRCGTGLNAPAAAYAGHYWRDFLRHHGHPFHSHIHLWPSHPPTYREVTREYLVAVRRMVLRLARAISEGLALQEDQLTRALQEGCQIMAANYYPRCPEPEKTMGMAGHSDHGGLTVLIDNGVGGLQVRHGGAWMAATPVHGSLIVNVGDYLEVFTNGRYKSVEHRAVVNKRRTRISVGVGHGPGLDTIIAPAAQLVGSDDDHGPRYGSVVYKDYVKSQQSSVARGKTALEALSLDGPNEPSTGG</sequence>
<dbReference type="Pfam" id="PF14226">
    <property type="entry name" value="DIOX_N"/>
    <property type="match status" value="1"/>
</dbReference>
<dbReference type="Proteomes" id="UP000652761">
    <property type="component" value="Unassembled WGS sequence"/>
</dbReference>
<dbReference type="PROSITE" id="PS51471">
    <property type="entry name" value="FE2OG_OXY"/>
    <property type="match status" value="1"/>
</dbReference>
<dbReference type="AlphaFoldDB" id="A0A843VZB9"/>
<dbReference type="InterPro" id="IPR044861">
    <property type="entry name" value="IPNS-like_FE2OG_OXY"/>
</dbReference>
<evidence type="ECO:0000313" key="7">
    <source>
        <dbReference type="EMBL" id="MQL99777.1"/>
    </source>
</evidence>
<dbReference type="Pfam" id="PF03171">
    <property type="entry name" value="2OG-FeII_Oxy"/>
    <property type="match status" value="1"/>
</dbReference>
<reference evidence="7" key="1">
    <citation type="submission" date="2017-07" db="EMBL/GenBank/DDBJ databases">
        <title>Taro Niue Genome Assembly and Annotation.</title>
        <authorList>
            <person name="Atibalentja N."/>
            <person name="Keating K."/>
            <person name="Fields C.J."/>
        </authorList>
    </citation>
    <scope>NUCLEOTIDE SEQUENCE</scope>
    <source>
        <strain evidence="7">Niue_2</strain>
        <tissue evidence="7">Leaf</tissue>
    </source>
</reference>
<dbReference type="InterPro" id="IPR005123">
    <property type="entry name" value="Oxoglu/Fe-dep_dioxygenase_dom"/>
</dbReference>
<evidence type="ECO:0000256" key="5">
    <source>
        <dbReference type="RuleBase" id="RU003682"/>
    </source>
</evidence>
<dbReference type="GO" id="GO:0046872">
    <property type="term" value="F:metal ion binding"/>
    <property type="evidence" value="ECO:0007669"/>
    <property type="project" value="UniProtKB-KW"/>
</dbReference>
<dbReference type="InterPro" id="IPR026992">
    <property type="entry name" value="DIOX_N"/>
</dbReference>
<organism evidence="7 8">
    <name type="scientific">Colocasia esculenta</name>
    <name type="common">Wild taro</name>
    <name type="synonym">Arum esculentum</name>
    <dbReference type="NCBI Taxonomy" id="4460"/>
    <lineage>
        <taxon>Eukaryota</taxon>
        <taxon>Viridiplantae</taxon>
        <taxon>Streptophyta</taxon>
        <taxon>Embryophyta</taxon>
        <taxon>Tracheophyta</taxon>
        <taxon>Spermatophyta</taxon>
        <taxon>Magnoliopsida</taxon>
        <taxon>Liliopsida</taxon>
        <taxon>Araceae</taxon>
        <taxon>Aroideae</taxon>
        <taxon>Colocasieae</taxon>
        <taxon>Colocasia</taxon>
    </lineage>
</organism>
<comment type="similarity">
    <text evidence="1 5">Belongs to the iron/ascorbate-dependent oxidoreductase family.</text>
</comment>
<dbReference type="OrthoDB" id="288590at2759"/>
<dbReference type="InterPro" id="IPR050295">
    <property type="entry name" value="Plant_2OG-oxidoreductases"/>
</dbReference>
<keyword evidence="2 5" id="KW-0479">Metal-binding</keyword>
<dbReference type="SUPFAM" id="SSF51197">
    <property type="entry name" value="Clavaminate synthase-like"/>
    <property type="match status" value="1"/>
</dbReference>
<dbReference type="InterPro" id="IPR027443">
    <property type="entry name" value="IPNS-like_sf"/>
</dbReference>
<evidence type="ECO:0000259" key="6">
    <source>
        <dbReference type="PROSITE" id="PS51471"/>
    </source>
</evidence>
<dbReference type="PANTHER" id="PTHR47991">
    <property type="entry name" value="OXOGLUTARATE/IRON-DEPENDENT DIOXYGENASE"/>
    <property type="match status" value="1"/>
</dbReference>
<keyword evidence="3 5" id="KW-0560">Oxidoreductase</keyword>
<gene>
    <name evidence="7" type="ORF">Taro_032506</name>
</gene>
<dbReference type="GO" id="GO:0016491">
    <property type="term" value="F:oxidoreductase activity"/>
    <property type="evidence" value="ECO:0007669"/>
    <property type="project" value="UniProtKB-KW"/>
</dbReference>
<protein>
    <recommendedName>
        <fullName evidence="6">Fe2OG dioxygenase domain-containing protein</fullName>
    </recommendedName>
</protein>
<evidence type="ECO:0000256" key="4">
    <source>
        <dbReference type="ARBA" id="ARBA00023004"/>
    </source>
</evidence>
<evidence type="ECO:0000256" key="3">
    <source>
        <dbReference type="ARBA" id="ARBA00023002"/>
    </source>
</evidence>
<evidence type="ECO:0000256" key="1">
    <source>
        <dbReference type="ARBA" id="ARBA00008056"/>
    </source>
</evidence>
<dbReference type="Gene3D" id="2.60.120.330">
    <property type="entry name" value="B-lactam Antibiotic, Isopenicillin N Synthase, Chain"/>
    <property type="match status" value="1"/>
</dbReference>
<keyword evidence="4 5" id="KW-0408">Iron</keyword>
<evidence type="ECO:0000313" key="8">
    <source>
        <dbReference type="Proteomes" id="UP000652761"/>
    </source>
</evidence>
<comment type="caution">
    <text evidence="7">The sequence shown here is derived from an EMBL/GenBank/DDBJ whole genome shotgun (WGS) entry which is preliminary data.</text>
</comment>
<dbReference type="EMBL" id="NMUH01002407">
    <property type="protein sequence ID" value="MQL99777.1"/>
    <property type="molecule type" value="Genomic_DNA"/>
</dbReference>
<accession>A0A843VZB9</accession>
<feature type="domain" description="Fe2OG dioxygenase" evidence="6">
    <location>
        <begin position="220"/>
        <end position="322"/>
    </location>
</feature>